<name>A0A401QDH9_SCYTO</name>
<comment type="caution">
    <text evidence="1">The sequence shown here is derived from an EMBL/GenBank/DDBJ whole genome shotgun (WGS) entry which is preliminary data.</text>
</comment>
<dbReference type="PANTHER" id="PTHR24135">
    <property type="entry name" value="SH3 AND MULTIPLE ANKYRIN REPEAT DOMAINS PROTEIN"/>
    <property type="match status" value="1"/>
</dbReference>
<dbReference type="InterPro" id="IPR051569">
    <property type="entry name" value="SHANK"/>
</dbReference>
<protein>
    <submittedName>
        <fullName evidence="1">Uncharacterized protein</fullName>
    </submittedName>
</protein>
<feature type="non-terminal residue" evidence="1">
    <location>
        <position position="1"/>
    </location>
</feature>
<gene>
    <name evidence="1" type="ORF">scyTo_0023471</name>
</gene>
<dbReference type="GO" id="GO:0035255">
    <property type="term" value="F:ionotropic glutamate receptor binding"/>
    <property type="evidence" value="ECO:0007669"/>
    <property type="project" value="TreeGrafter"/>
</dbReference>
<reference evidence="1 2" key="1">
    <citation type="journal article" date="2018" name="Nat. Ecol. Evol.">
        <title>Shark genomes provide insights into elasmobranch evolution and the origin of vertebrates.</title>
        <authorList>
            <person name="Hara Y"/>
            <person name="Yamaguchi K"/>
            <person name="Onimaru K"/>
            <person name="Kadota M"/>
            <person name="Koyanagi M"/>
            <person name="Keeley SD"/>
            <person name="Tatsumi K"/>
            <person name="Tanaka K"/>
            <person name="Motone F"/>
            <person name="Kageyama Y"/>
            <person name="Nozu R"/>
            <person name="Adachi N"/>
            <person name="Nishimura O"/>
            <person name="Nakagawa R"/>
            <person name="Tanegashima C"/>
            <person name="Kiyatake I"/>
            <person name="Matsumoto R"/>
            <person name="Murakumo K"/>
            <person name="Nishida K"/>
            <person name="Terakita A"/>
            <person name="Kuratani S"/>
            <person name="Sato K"/>
            <person name="Hyodo S Kuraku.S."/>
        </authorList>
    </citation>
    <scope>NUCLEOTIDE SEQUENCE [LARGE SCALE GENOMIC DNA]</scope>
</reference>
<dbReference type="OrthoDB" id="445896at2759"/>
<dbReference type="Proteomes" id="UP000288216">
    <property type="component" value="Unassembled WGS sequence"/>
</dbReference>
<evidence type="ECO:0000313" key="2">
    <source>
        <dbReference type="Proteomes" id="UP000288216"/>
    </source>
</evidence>
<proteinExistence type="predicted"/>
<dbReference type="AlphaFoldDB" id="A0A401QDH9"/>
<dbReference type="GO" id="GO:0045211">
    <property type="term" value="C:postsynaptic membrane"/>
    <property type="evidence" value="ECO:0007669"/>
    <property type="project" value="TreeGrafter"/>
</dbReference>
<dbReference type="GO" id="GO:0030160">
    <property type="term" value="F:synaptic receptor adaptor activity"/>
    <property type="evidence" value="ECO:0007669"/>
    <property type="project" value="TreeGrafter"/>
</dbReference>
<dbReference type="PANTHER" id="PTHR24135:SF28">
    <property type="entry name" value="LD13733P"/>
    <property type="match status" value="1"/>
</dbReference>
<keyword evidence="2" id="KW-1185">Reference proteome</keyword>
<dbReference type="STRING" id="75743.A0A401QDH9"/>
<dbReference type="EMBL" id="BFAA01029691">
    <property type="protein sequence ID" value="GCB83416.1"/>
    <property type="molecule type" value="Genomic_DNA"/>
</dbReference>
<sequence length="102" mass="12151">FCYKKRVYKQTNVDEKQISKLHTKANLRKFMDYVQHQALEKIVKLLERGLDPNYYDSDSGGYEEVSEWKRDTVYWDGGQILTVLLILHTAQVQHRKERSAFI</sequence>
<organism evidence="1 2">
    <name type="scientific">Scyliorhinus torazame</name>
    <name type="common">Cloudy catshark</name>
    <name type="synonym">Catulus torazame</name>
    <dbReference type="NCBI Taxonomy" id="75743"/>
    <lineage>
        <taxon>Eukaryota</taxon>
        <taxon>Metazoa</taxon>
        <taxon>Chordata</taxon>
        <taxon>Craniata</taxon>
        <taxon>Vertebrata</taxon>
        <taxon>Chondrichthyes</taxon>
        <taxon>Elasmobranchii</taxon>
        <taxon>Galeomorphii</taxon>
        <taxon>Galeoidea</taxon>
        <taxon>Carcharhiniformes</taxon>
        <taxon>Scyliorhinidae</taxon>
        <taxon>Scyliorhinus</taxon>
    </lineage>
</organism>
<dbReference type="GO" id="GO:0014069">
    <property type="term" value="C:postsynaptic density"/>
    <property type="evidence" value="ECO:0007669"/>
    <property type="project" value="TreeGrafter"/>
</dbReference>
<evidence type="ECO:0000313" key="1">
    <source>
        <dbReference type="EMBL" id="GCB83416.1"/>
    </source>
</evidence>
<dbReference type="GO" id="GO:0043197">
    <property type="term" value="C:dendritic spine"/>
    <property type="evidence" value="ECO:0007669"/>
    <property type="project" value="TreeGrafter"/>
</dbReference>
<accession>A0A401QDH9</accession>